<dbReference type="Proteomes" id="UP000887159">
    <property type="component" value="Unassembled WGS sequence"/>
</dbReference>
<proteinExistence type="predicted"/>
<keyword evidence="2" id="KW-1185">Reference proteome</keyword>
<comment type="caution">
    <text evidence="1">The sequence shown here is derived from an EMBL/GenBank/DDBJ whole genome shotgun (WGS) entry which is preliminary data.</text>
</comment>
<gene>
    <name evidence="1" type="ORF">TNCV_1915031</name>
</gene>
<protein>
    <submittedName>
        <fullName evidence="1">Uncharacterized protein</fullName>
    </submittedName>
</protein>
<evidence type="ECO:0000313" key="2">
    <source>
        <dbReference type="Proteomes" id="UP000887159"/>
    </source>
</evidence>
<evidence type="ECO:0000313" key="1">
    <source>
        <dbReference type="EMBL" id="GFY25753.1"/>
    </source>
</evidence>
<dbReference type="AlphaFoldDB" id="A0A8X6W089"/>
<reference evidence="1" key="1">
    <citation type="submission" date="2020-08" db="EMBL/GenBank/DDBJ databases">
        <title>Multicomponent nature underlies the extraordinary mechanical properties of spider dragline silk.</title>
        <authorList>
            <person name="Kono N."/>
            <person name="Nakamura H."/>
            <person name="Mori M."/>
            <person name="Yoshida Y."/>
            <person name="Ohtoshi R."/>
            <person name="Malay A.D."/>
            <person name="Moran D.A.P."/>
            <person name="Tomita M."/>
            <person name="Numata K."/>
            <person name="Arakawa K."/>
        </authorList>
    </citation>
    <scope>NUCLEOTIDE SEQUENCE</scope>
</reference>
<sequence length="131" mass="15271">MWVKKWCYGPEKTYLGCTWGEQSNPADVIDQGGIDFELLLGKPYLCKENPSLKDKENNAEKKTLRITSELTSEELERTGFVVIGIVQREQLSELKEKIKWHFSSNSTRWYGGREWFAVSSKFYERALQELV</sequence>
<organism evidence="1 2">
    <name type="scientific">Trichonephila clavipes</name>
    <name type="common">Golden silk orbweaver</name>
    <name type="synonym">Nephila clavipes</name>
    <dbReference type="NCBI Taxonomy" id="2585209"/>
    <lineage>
        <taxon>Eukaryota</taxon>
        <taxon>Metazoa</taxon>
        <taxon>Ecdysozoa</taxon>
        <taxon>Arthropoda</taxon>
        <taxon>Chelicerata</taxon>
        <taxon>Arachnida</taxon>
        <taxon>Araneae</taxon>
        <taxon>Araneomorphae</taxon>
        <taxon>Entelegynae</taxon>
        <taxon>Araneoidea</taxon>
        <taxon>Nephilidae</taxon>
        <taxon>Trichonephila</taxon>
    </lineage>
</organism>
<dbReference type="EMBL" id="BMAU01021373">
    <property type="protein sequence ID" value="GFY25753.1"/>
    <property type="molecule type" value="Genomic_DNA"/>
</dbReference>
<accession>A0A8X6W089</accession>
<name>A0A8X6W089_TRICX</name>